<protein>
    <submittedName>
        <fullName evidence="6">Uncharacterized protein</fullName>
    </submittedName>
</protein>
<evidence type="ECO:0000256" key="2">
    <source>
        <dbReference type="ARBA" id="ARBA00022723"/>
    </source>
</evidence>
<keyword evidence="7" id="KW-1185">Reference proteome</keyword>
<evidence type="ECO:0000313" key="7">
    <source>
        <dbReference type="Proteomes" id="UP000637239"/>
    </source>
</evidence>
<dbReference type="GO" id="GO:0008270">
    <property type="term" value="F:zinc ion binding"/>
    <property type="evidence" value="ECO:0007669"/>
    <property type="project" value="UniProtKB-KW"/>
</dbReference>
<keyword evidence="2" id="KW-0479">Metal-binding</keyword>
<comment type="subcellular location">
    <subcellularLocation>
        <location evidence="1">Nucleus</location>
    </subcellularLocation>
</comment>
<dbReference type="AlphaFoldDB" id="A0A7R7VJD6"/>
<dbReference type="GeneID" id="66980157"/>
<evidence type="ECO:0000313" key="6">
    <source>
        <dbReference type="EMBL" id="BCR85798.1"/>
    </source>
</evidence>
<accession>A0A7R7VJD6</accession>
<reference evidence="6" key="2">
    <citation type="submission" date="2021-02" db="EMBL/GenBank/DDBJ databases">
        <title>Aspergillus chevalieri M1 genome sequence.</title>
        <authorList>
            <person name="Kadooka C."/>
            <person name="Mori K."/>
            <person name="Futagami T."/>
        </authorList>
    </citation>
    <scope>NUCLEOTIDE SEQUENCE</scope>
    <source>
        <strain evidence="6">M1</strain>
    </source>
</reference>
<evidence type="ECO:0000256" key="1">
    <source>
        <dbReference type="ARBA" id="ARBA00004123"/>
    </source>
</evidence>
<proteinExistence type="predicted"/>
<dbReference type="GO" id="GO:0005634">
    <property type="term" value="C:nucleus"/>
    <property type="evidence" value="ECO:0007669"/>
    <property type="project" value="UniProtKB-SubCell"/>
</dbReference>
<sequence>MAVIGYFISADFRFCEALLGFSPLEGSHSGDRLGSVLLKILGKHDLSHRLLGITTDNAGNNGTMFVYITDSLAQTLDPDVAHGLQDALNTHDFFEHAMDSGLQAILSTPHHLPCLTHVIQLAVNAFLRELKIDAKNDDVVGIRWNDDDKNLREKGLTRTLEKCDMLMPALNVGKAFDDISEWIHTILKHLVFF</sequence>
<dbReference type="Proteomes" id="UP000637239">
    <property type="component" value="Chromosome 2"/>
</dbReference>
<dbReference type="InterPro" id="IPR052035">
    <property type="entry name" value="ZnF_BED_domain_contain"/>
</dbReference>
<dbReference type="PANTHER" id="PTHR46481">
    <property type="entry name" value="ZINC FINGER BED DOMAIN-CONTAINING PROTEIN 4"/>
    <property type="match status" value="1"/>
</dbReference>
<dbReference type="PANTHER" id="PTHR46481:SF10">
    <property type="entry name" value="ZINC FINGER BED DOMAIN-CONTAINING PROTEIN 39"/>
    <property type="match status" value="1"/>
</dbReference>
<keyword evidence="4" id="KW-0862">Zinc</keyword>
<dbReference type="RefSeq" id="XP_043134320.1">
    <property type="nucleotide sequence ID" value="XM_043275319.1"/>
</dbReference>
<keyword evidence="5" id="KW-0539">Nucleus</keyword>
<keyword evidence="3" id="KW-0863">Zinc-finger</keyword>
<organism evidence="6 7">
    <name type="scientific">Aspergillus chevalieri</name>
    <name type="common">Eurotium chevalieri</name>
    <dbReference type="NCBI Taxonomy" id="182096"/>
    <lineage>
        <taxon>Eukaryota</taxon>
        <taxon>Fungi</taxon>
        <taxon>Dikarya</taxon>
        <taxon>Ascomycota</taxon>
        <taxon>Pezizomycotina</taxon>
        <taxon>Eurotiomycetes</taxon>
        <taxon>Eurotiomycetidae</taxon>
        <taxon>Eurotiales</taxon>
        <taxon>Aspergillaceae</taxon>
        <taxon>Aspergillus</taxon>
        <taxon>Aspergillus subgen. Aspergillus</taxon>
    </lineage>
</organism>
<evidence type="ECO:0000256" key="5">
    <source>
        <dbReference type="ARBA" id="ARBA00023242"/>
    </source>
</evidence>
<dbReference type="KEGG" id="ache:ACHE_21256A"/>
<evidence type="ECO:0000256" key="4">
    <source>
        <dbReference type="ARBA" id="ARBA00022833"/>
    </source>
</evidence>
<gene>
    <name evidence="6" type="ORF">ACHE_21256A</name>
</gene>
<reference evidence="6" key="1">
    <citation type="submission" date="2021-01" db="EMBL/GenBank/DDBJ databases">
        <authorList>
            <consortium name="Aspergillus chevalieri M1 genome sequencing consortium"/>
            <person name="Kazuki M."/>
            <person name="Futagami T."/>
        </authorList>
    </citation>
    <scope>NUCLEOTIDE SEQUENCE</scope>
    <source>
        <strain evidence="6">M1</strain>
    </source>
</reference>
<dbReference type="EMBL" id="AP024417">
    <property type="protein sequence ID" value="BCR85798.1"/>
    <property type="molecule type" value="Genomic_DNA"/>
</dbReference>
<name>A0A7R7VJD6_ASPCH</name>
<evidence type="ECO:0000256" key="3">
    <source>
        <dbReference type="ARBA" id="ARBA00022771"/>
    </source>
</evidence>